<evidence type="ECO:0008006" key="3">
    <source>
        <dbReference type="Google" id="ProtNLM"/>
    </source>
</evidence>
<proteinExistence type="predicted"/>
<dbReference type="RefSeq" id="WP_196284357.1">
    <property type="nucleotide sequence ID" value="NZ_JADQDQ010000027.1"/>
</dbReference>
<reference evidence="1 2" key="1">
    <citation type="submission" date="2020-11" db="EMBL/GenBank/DDBJ databases">
        <authorList>
            <person name="Kim M.K."/>
        </authorList>
    </citation>
    <scope>NUCLEOTIDE SEQUENCE [LARGE SCALE GENOMIC DNA]</scope>
    <source>
        <strain evidence="1 2">BT683</strain>
    </source>
</reference>
<keyword evidence="2" id="KW-1185">Reference proteome</keyword>
<sequence>MLQNLPPQRWETTAARQLVASKLGLPYADVMQDWPWEVASPEHLDDYRQLYASASDDERVVLMEMMLQATTDQEEPAALEHAWGPVKGLLDQNPALHAWTVHDWCCWGASAQAGFEITPYLRSWWATHFALPA</sequence>
<organism evidence="1 2">
    <name type="scientific">Hymenobacter jeongseonensis</name>
    <dbReference type="NCBI Taxonomy" id="2791027"/>
    <lineage>
        <taxon>Bacteria</taxon>
        <taxon>Pseudomonadati</taxon>
        <taxon>Bacteroidota</taxon>
        <taxon>Cytophagia</taxon>
        <taxon>Cytophagales</taxon>
        <taxon>Hymenobacteraceae</taxon>
        <taxon>Hymenobacter</taxon>
    </lineage>
</organism>
<dbReference type="Proteomes" id="UP000597617">
    <property type="component" value="Unassembled WGS sequence"/>
</dbReference>
<evidence type="ECO:0000313" key="1">
    <source>
        <dbReference type="EMBL" id="MBF9240006.1"/>
    </source>
</evidence>
<comment type="caution">
    <text evidence="1">The sequence shown here is derived from an EMBL/GenBank/DDBJ whole genome shotgun (WGS) entry which is preliminary data.</text>
</comment>
<evidence type="ECO:0000313" key="2">
    <source>
        <dbReference type="Proteomes" id="UP000597617"/>
    </source>
</evidence>
<name>A0ABS0INS3_9BACT</name>
<gene>
    <name evidence="1" type="ORF">I2I05_21630</name>
</gene>
<accession>A0ABS0INS3</accession>
<protein>
    <recommendedName>
        <fullName evidence="3">Gluconate 2-dehydrogenase subunit 3 family protein</fullName>
    </recommendedName>
</protein>
<dbReference type="EMBL" id="JADQDQ010000027">
    <property type="protein sequence ID" value="MBF9240006.1"/>
    <property type="molecule type" value="Genomic_DNA"/>
</dbReference>